<name>A0A212UHA3_9BACT</name>
<feature type="transmembrane region" description="Helical" evidence="1">
    <location>
        <begin position="30"/>
        <end position="54"/>
    </location>
</feature>
<keyword evidence="1" id="KW-1133">Transmembrane helix</keyword>
<accession>A0A212UHA3</accession>
<sequence>MTYAFNITFKVFGIGSEHETWESVLLESLLTIPLLFLLYGPLIIGGFYAVLIGLDVLCFTVTRLPLWRVLLLEWLLIVPIFIWWAFVYHYWLWLALALSFLLTQWMRIPKIARILQAKHHA</sequence>
<evidence type="ECO:0000313" key="2">
    <source>
        <dbReference type="EMBL" id="SNC77541.1"/>
    </source>
</evidence>
<organism evidence="2 3">
    <name type="scientific">Hymenobacter gelipurpurascens</name>
    <dbReference type="NCBI Taxonomy" id="89968"/>
    <lineage>
        <taxon>Bacteria</taxon>
        <taxon>Pseudomonadati</taxon>
        <taxon>Bacteroidota</taxon>
        <taxon>Cytophagia</taxon>
        <taxon>Cytophagales</taxon>
        <taxon>Hymenobacteraceae</taxon>
        <taxon>Hymenobacter</taxon>
    </lineage>
</organism>
<evidence type="ECO:0000256" key="1">
    <source>
        <dbReference type="SAM" id="Phobius"/>
    </source>
</evidence>
<proteinExistence type="predicted"/>
<dbReference type="Proteomes" id="UP000198131">
    <property type="component" value="Unassembled WGS sequence"/>
</dbReference>
<keyword evidence="1" id="KW-0812">Transmembrane</keyword>
<protein>
    <submittedName>
        <fullName evidence="2">Uncharacterized protein</fullName>
    </submittedName>
</protein>
<keyword evidence="3" id="KW-1185">Reference proteome</keyword>
<keyword evidence="1" id="KW-0472">Membrane</keyword>
<dbReference type="AlphaFoldDB" id="A0A212UHA3"/>
<evidence type="ECO:0000313" key="3">
    <source>
        <dbReference type="Proteomes" id="UP000198131"/>
    </source>
</evidence>
<dbReference type="EMBL" id="FYEW01000004">
    <property type="protein sequence ID" value="SNC77541.1"/>
    <property type="molecule type" value="Genomic_DNA"/>
</dbReference>
<reference evidence="3" key="1">
    <citation type="submission" date="2017-06" db="EMBL/GenBank/DDBJ databases">
        <authorList>
            <person name="Varghese N."/>
            <person name="Submissions S."/>
        </authorList>
    </citation>
    <scope>NUCLEOTIDE SEQUENCE [LARGE SCALE GENOMIC DNA]</scope>
    <source>
        <strain evidence="3">DSM 11116</strain>
    </source>
</reference>
<feature type="transmembrane region" description="Helical" evidence="1">
    <location>
        <begin position="90"/>
        <end position="108"/>
    </location>
</feature>
<gene>
    <name evidence="2" type="ORF">SAMN06265337_4129</name>
</gene>
<feature type="transmembrane region" description="Helical" evidence="1">
    <location>
        <begin position="66"/>
        <end position="84"/>
    </location>
</feature>